<keyword evidence="2" id="KW-1185">Reference proteome</keyword>
<dbReference type="OrthoDB" id="3212118at2"/>
<accession>A0A540W1H7</accession>
<dbReference type="Proteomes" id="UP000319103">
    <property type="component" value="Unassembled WGS sequence"/>
</dbReference>
<dbReference type="InterPro" id="IPR024747">
    <property type="entry name" value="Pyridox_Oxase-rel"/>
</dbReference>
<dbReference type="InterPro" id="IPR012349">
    <property type="entry name" value="Split_barrel_FMN-bd"/>
</dbReference>
<dbReference type="Gene3D" id="2.30.110.10">
    <property type="entry name" value="Electron Transport, Fmn-binding Protein, Chain A"/>
    <property type="match status" value="1"/>
</dbReference>
<dbReference type="Pfam" id="PF12900">
    <property type="entry name" value="Pyridox_ox_2"/>
    <property type="match status" value="1"/>
</dbReference>
<evidence type="ECO:0000313" key="1">
    <source>
        <dbReference type="EMBL" id="TQF02817.1"/>
    </source>
</evidence>
<name>A0A540W1H7_9ACTN</name>
<dbReference type="RefSeq" id="WP_141633507.1">
    <property type="nucleotide sequence ID" value="NZ_VIGB01000003.1"/>
</dbReference>
<sequence>MTPDTAPLDERHCLHLLAGAPVGRVVYTVGALPAVLPTRYRLDDDGSVVLQATAGSEFLRAVAGALVAFQADEIDTADGSGWSVTILGTAETTGQGAATRAPAALPAGQVTIRIHPEWVTGHLLPAALAAHG</sequence>
<organism evidence="1 2">
    <name type="scientific">Kitasatospora acidiphila</name>
    <dbReference type="NCBI Taxonomy" id="2567942"/>
    <lineage>
        <taxon>Bacteria</taxon>
        <taxon>Bacillati</taxon>
        <taxon>Actinomycetota</taxon>
        <taxon>Actinomycetes</taxon>
        <taxon>Kitasatosporales</taxon>
        <taxon>Streptomycetaceae</taxon>
        <taxon>Kitasatospora</taxon>
    </lineage>
</organism>
<dbReference type="EMBL" id="VIGB01000003">
    <property type="protein sequence ID" value="TQF02817.1"/>
    <property type="molecule type" value="Genomic_DNA"/>
</dbReference>
<comment type="caution">
    <text evidence="1">The sequence shown here is derived from an EMBL/GenBank/DDBJ whole genome shotgun (WGS) entry which is preliminary data.</text>
</comment>
<dbReference type="SUPFAM" id="SSF50475">
    <property type="entry name" value="FMN-binding split barrel"/>
    <property type="match status" value="1"/>
</dbReference>
<reference evidence="1 2" key="1">
    <citation type="submission" date="2019-06" db="EMBL/GenBank/DDBJ databases">
        <title>Description of Kitasatospora acidophila sp. nov. isolated from pine grove soil, and reclassification of Streptomyces novaecaesareae to Kitasatospora novaeceasareae comb. nov.</title>
        <authorList>
            <person name="Kim M.J."/>
        </authorList>
    </citation>
    <scope>NUCLEOTIDE SEQUENCE [LARGE SCALE GENOMIC DNA]</scope>
    <source>
        <strain evidence="1 2">MMS16-CNU292</strain>
    </source>
</reference>
<proteinExistence type="predicted"/>
<protein>
    <submittedName>
        <fullName evidence="1">Pyridoxamine 5'-phosphate oxidase family protein</fullName>
    </submittedName>
</protein>
<evidence type="ECO:0000313" key="2">
    <source>
        <dbReference type="Proteomes" id="UP000319103"/>
    </source>
</evidence>
<dbReference type="AlphaFoldDB" id="A0A540W1H7"/>
<gene>
    <name evidence="1" type="ORF">E6W39_11805</name>
</gene>